<dbReference type="InterPro" id="IPR013783">
    <property type="entry name" value="Ig-like_fold"/>
</dbReference>
<dbReference type="AlphaFoldDB" id="A0A381TEQ1"/>
<reference evidence="8" key="1">
    <citation type="submission" date="2018-05" db="EMBL/GenBank/DDBJ databases">
        <authorList>
            <person name="Lanie J.A."/>
            <person name="Ng W.-L."/>
            <person name="Kazmierczak K.M."/>
            <person name="Andrzejewski T.M."/>
            <person name="Davidsen T.M."/>
            <person name="Wayne K.J."/>
            <person name="Tettelin H."/>
            <person name="Glass J.I."/>
            <person name="Rusch D."/>
            <person name="Podicherti R."/>
            <person name="Tsui H.-C.T."/>
            <person name="Winkler M.E."/>
        </authorList>
    </citation>
    <scope>NUCLEOTIDE SEQUENCE</scope>
</reference>
<dbReference type="InterPro" id="IPR011013">
    <property type="entry name" value="Gal_mutarotase_sf_dom"/>
</dbReference>
<keyword evidence="5" id="KW-0326">Glycosidase</keyword>
<keyword evidence="4" id="KW-0378">Hydrolase</keyword>
<evidence type="ECO:0000256" key="5">
    <source>
        <dbReference type="ARBA" id="ARBA00023295"/>
    </source>
</evidence>
<accession>A0A381TEQ1</accession>
<evidence type="ECO:0000256" key="4">
    <source>
        <dbReference type="ARBA" id="ARBA00022801"/>
    </source>
</evidence>
<dbReference type="InterPro" id="IPR006101">
    <property type="entry name" value="Glyco_hydro_2"/>
</dbReference>
<dbReference type="FunFam" id="3.20.20.80:FF:000018">
    <property type="entry name" value="Beta-galactosidase"/>
    <property type="match status" value="1"/>
</dbReference>
<dbReference type="InterPro" id="IPR008979">
    <property type="entry name" value="Galactose-bd-like_sf"/>
</dbReference>
<dbReference type="EMBL" id="UINC01004425">
    <property type="protein sequence ID" value="SVA14224.1"/>
    <property type="molecule type" value="Genomic_DNA"/>
</dbReference>
<dbReference type="Gene3D" id="2.60.40.10">
    <property type="entry name" value="Immunoglobulins"/>
    <property type="match status" value="2"/>
</dbReference>
<protein>
    <recommendedName>
        <fullName evidence="3">beta-galactosidase</fullName>
        <ecNumber evidence="3">3.2.1.23</ecNumber>
    </recommendedName>
    <alternativeName>
        <fullName evidence="6">Lactase</fullName>
    </alternativeName>
</protein>
<dbReference type="GO" id="GO:0005990">
    <property type="term" value="P:lactose catabolic process"/>
    <property type="evidence" value="ECO:0007669"/>
    <property type="project" value="TreeGrafter"/>
</dbReference>
<dbReference type="PANTHER" id="PTHR46323:SF2">
    <property type="entry name" value="BETA-GALACTOSIDASE"/>
    <property type="match status" value="1"/>
</dbReference>
<dbReference type="EC" id="3.2.1.23" evidence="3"/>
<comment type="catalytic activity">
    <reaction evidence="1">
        <text>Hydrolysis of terminal non-reducing beta-D-galactose residues in beta-D-galactosides.</text>
        <dbReference type="EC" id="3.2.1.23"/>
    </reaction>
</comment>
<dbReference type="InterPro" id="IPR006102">
    <property type="entry name" value="Ig-like_GH2"/>
</dbReference>
<dbReference type="Pfam" id="PF02837">
    <property type="entry name" value="Glyco_hydro_2_N"/>
    <property type="match status" value="1"/>
</dbReference>
<dbReference type="Pfam" id="PF02836">
    <property type="entry name" value="Glyco_hydro_2_C"/>
    <property type="match status" value="1"/>
</dbReference>
<dbReference type="InterPro" id="IPR023230">
    <property type="entry name" value="Glyco_hydro_2_CS"/>
</dbReference>
<evidence type="ECO:0000256" key="2">
    <source>
        <dbReference type="ARBA" id="ARBA00007401"/>
    </source>
</evidence>
<gene>
    <name evidence="8" type="ORF">METZ01_LOCUS67078</name>
</gene>
<sequence length="1054" mass="120753">MIKRAVSLFFIIVMGYAGQKQLEYWEDPTMIGENKEPGHATLMPFDNLSEALEGEKSSSAHFFNLNGTWKFNWVPKPDERPLEFFNLDYNVNTWEDISVPSSWQLEGYGKPIYTNVKHPFPDPKPPVPPRDNNPVGSYRRTFTLPDNWEDGQIIVHFDGVKSAFFLWINGKKAGYSQGSMTPAEFNITSYLSPGENSIAVQVFRWSDAAFIEDQDFWRLSGIYRDVYLMHVPDVHIRHYKAIAELTNNYQNGKLSLTAQLSNYTSSPKRVLLEASLFDPTQQEIDVIRSIEQELRPNAEKILDFSLEVNDVSQWSAEIPHLYTLVLSLQDLDNKKMEYVSCRTGFRSVELKNGQMLVNGKPIIIKGVNRHEHDPIMGRTVSDESMIMDIKLMKKFNVNAVRTSHYPNHPRWYELCDEYGLYLYDETNLESHAFWSKFTLDPTWEKAFLDRAQRMVLRDVNHPSIIVWSLGNEAGYGPNHDVMADWIRKYDSSRLIHYEGKEPGYGPLPNHYDIIANMYPSVDLMIKLHDENPERPVILCEYSHAMGNSNGNIFKYWDAIYKYPRIQGAFIWDWVDQGLLREDEHGSYYVYGGDFGEKLHDGNFCINGVVSPDRQPHPGLYEVKHHLQNIKVYGKQDAPNVYTVENRNFFQDLSHVLGRCELLENGFIIAEFELDLSNIDPGSHKTISVPISSGRKLDPFKEYAVNFIFSLQQATSWAEKGHIVAADQVLIQPGTRIFGRIPDISALPKLKTERSGDGLVVTAAEKKFQFNLNAGQLLNVAINDKQYLSAPLLHNIWRAPTDNDEGGDDKSFASRWLKAGYNKLQRSVQSVEVKEPNNQMVQIKISEKHISKKGDIHVEMVYTVLGNGDLHVDVQSIVDPTLPVLPKLGITFKIPEEFSYLKWYGRGPHESYSDRKHNAFLGIYEGTVAEQYFPYIRPQENGNKTDVRWATISNTTNAGVIIFGLPQFNLSTHHYTLENITNATHTYMVKEDGPVTVNIDHKIMGLGGDDSWNPRTHKEYLIKPGSYHFSYILRYTDNIDDDFSKAVPLVNLNDE</sequence>
<name>A0A381TEQ1_9ZZZZ</name>
<dbReference type="InterPro" id="IPR006104">
    <property type="entry name" value="Glyco_hydro_2_N"/>
</dbReference>
<dbReference type="GO" id="GO:0009341">
    <property type="term" value="C:beta-galactosidase complex"/>
    <property type="evidence" value="ECO:0007669"/>
    <property type="project" value="InterPro"/>
</dbReference>
<dbReference type="PROSITE" id="PS00719">
    <property type="entry name" value="GLYCOSYL_HYDROL_F2_1"/>
    <property type="match status" value="1"/>
</dbReference>
<evidence type="ECO:0000259" key="7">
    <source>
        <dbReference type="SMART" id="SM01038"/>
    </source>
</evidence>
<dbReference type="PRINTS" id="PR00132">
    <property type="entry name" value="GLHYDRLASE2"/>
</dbReference>
<feature type="domain" description="Beta galactosidase small chain/" evidence="7">
    <location>
        <begin position="759"/>
        <end position="1033"/>
    </location>
</feature>
<dbReference type="Pfam" id="PF16353">
    <property type="entry name" value="LacZ_4"/>
    <property type="match status" value="1"/>
</dbReference>
<dbReference type="Gene3D" id="3.20.20.80">
    <property type="entry name" value="Glycosidases"/>
    <property type="match status" value="1"/>
</dbReference>
<dbReference type="InterPro" id="IPR023232">
    <property type="entry name" value="Glyco_hydro_2_AS"/>
</dbReference>
<dbReference type="InterPro" id="IPR006103">
    <property type="entry name" value="Glyco_hydro_2_cat"/>
</dbReference>
<dbReference type="InterPro" id="IPR004199">
    <property type="entry name" value="B-gal_small/dom_5"/>
</dbReference>
<dbReference type="SUPFAM" id="SSF49785">
    <property type="entry name" value="Galactose-binding domain-like"/>
    <property type="match status" value="1"/>
</dbReference>
<comment type="similarity">
    <text evidence="2">Belongs to the glycosyl hydrolase 2 family.</text>
</comment>
<dbReference type="Gene3D" id="2.60.120.260">
    <property type="entry name" value="Galactose-binding domain-like"/>
    <property type="match status" value="1"/>
</dbReference>
<dbReference type="SMART" id="SM01038">
    <property type="entry name" value="Bgal_small_N"/>
    <property type="match status" value="1"/>
</dbReference>
<dbReference type="GO" id="GO:0004565">
    <property type="term" value="F:beta-galactosidase activity"/>
    <property type="evidence" value="ECO:0007669"/>
    <property type="project" value="UniProtKB-EC"/>
</dbReference>
<dbReference type="InterPro" id="IPR050347">
    <property type="entry name" value="Bact_Beta-galactosidase"/>
</dbReference>
<dbReference type="SUPFAM" id="SSF74650">
    <property type="entry name" value="Galactose mutarotase-like"/>
    <property type="match status" value="1"/>
</dbReference>
<dbReference type="Pfam" id="PF00703">
    <property type="entry name" value="Glyco_hydro_2"/>
    <property type="match status" value="1"/>
</dbReference>
<evidence type="ECO:0000256" key="6">
    <source>
        <dbReference type="ARBA" id="ARBA00032230"/>
    </source>
</evidence>
<dbReference type="Gene3D" id="2.70.98.10">
    <property type="match status" value="1"/>
</dbReference>
<evidence type="ECO:0000256" key="1">
    <source>
        <dbReference type="ARBA" id="ARBA00001412"/>
    </source>
</evidence>
<dbReference type="PROSITE" id="PS00608">
    <property type="entry name" value="GLYCOSYL_HYDROL_F2_2"/>
    <property type="match status" value="1"/>
</dbReference>
<dbReference type="InterPro" id="IPR017853">
    <property type="entry name" value="GH"/>
</dbReference>
<dbReference type="InterPro" id="IPR036156">
    <property type="entry name" value="Beta-gal/glucu_dom_sf"/>
</dbReference>
<dbReference type="SUPFAM" id="SSF51445">
    <property type="entry name" value="(Trans)glycosidases"/>
    <property type="match status" value="1"/>
</dbReference>
<dbReference type="InterPro" id="IPR014718">
    <property type="entry name" value="GH-type_carb-bd"/>
</dbReference>
<organism evidence="8">
    <name type="scientific">marine metagenome</name>
    <dbReference type="NCBI Taxonomy" id="408172"/>
    <lineage>
        <taxon>unclassified sequences</taxon>
        <taxon>metagenomes</taxon>
        <taxon>ecological metagenomes</taxon>
    </lineage>
</organism>
<dbReference type="PANTHER" id="PTHR46323">
    <property type="entry name" value="BETA-GALACTOSIDASE"/>
    <property type="match status" value="1"/>
</dbReference>
<evidence type="ECO:0000313" key="8">
    <source>
        <dbReference type="EMBL" id="SVA14224.1"/>
    </source>
</evidence>
<evidence type="ECO:0000256" key="3">
    <source>
        <dbReference type="ARBA" id="ARBA00012756"/>
    </source>
</evidence>
<dbReference type="InterPro" id="IPR032312">
    <property type="entry name" value="LacZ_4"/>
</dbReference>
<dbReference type="Pfam" id="PF02929">
    <property type="entry name" value="Bgal_small_N"/>
    <property type="match status" value="1"/>
</dbReference>
<dbReference type="SUPFAM" id="SSF49303">
    <property type="entry name" value="beta-Galactosidase/glucuronidase domain"/>
    <property type="match status" value="2"/>
</dbReference>
<proteinExistence type="inferred from homology"/>
<dbReference type="GO" id="GO:0030246">
    <property type="term" value="F:carbohydrate binding"/>
    <property type="evidence" value="ECO:0007669"/>
    <property type="project" value="InterPro"/>
</dbReference>